<dbReference type="OrthoDB" id="9957669at2"/>
<dbReference type="AlphaFoldDB" id="A0A5C6W8R8"/>
<evidence type="ECO:0000256" key="1">
    <source>
        <dbReference type="SAM" id="Phobius"/>
    </source>
</evidence>
<reference evidence="2 3" key="1">
    <citation type="journal article" date="2005" name="Int. J. Syst. Evol. Microbiol.">
        <title>Bacillus litoralis sp. nov., isolated from a tidal flat of the Yellow Sea in Korea.</title>
        <authorList>
            <person name="Yoon J.H."/>
            <person name="Oh T.K."/>
        </authorList>
    </citation>
    <scope>NUCLEOTIDE SEQUENCE [LARGE SCALE GENOMIC DNA]</scope>
    <source>
        <strain evidence="2 3">SW-211</strain>
    </source>
</reference>
<organism evidence="2 3">
    <name type="scientific">Metabacillus litoralis</name>
    <dbReference type="NCBI Taxonomy" id="152268"/>
    <lineage>
        <taxon>Bacteria</taxon>
        <taxon>Bacillati</taxon>
        <taxon>Bacillota</taxon>
        <taxon>Bacilli</taxon>
        <taxon>Bacillales</taxon>
        <taxon>Bacillaceae</taxon>
        <taxon>Metabacillus</taxon>
    </lineage>
</organism>
<feature type="transmembrane region" description="Helical" evidence="1">
    <location>
        <begin position="37"/>
        <end position="58"/>
    </location>
</feature>
<sequence length="91" mass="9944">MSFSFLGFLSIICALLITVNKEKYKWLVAPAGFKQKPNIAIAFYSILGALLMLSSIVNNPYITNFILPVFVICLCLLTILVINAKGSKSAS</sequence>
<comment type="caution">
    <text evidence="2">The sequence shown here is derived from an EMBL/GenBank/DDBJ whole genome shotgun (WGS) entry which is preliminary data.</text>
</comment>
<dbReference type="EMBL" id="VOQF01000001">
    <property type="protein sequence ID" value="TXC92828.1"/>
    <property type="molecule type" value="Genomic_DNA"/>
</dbReference>
<evidence type="ECO:0000313" key="3">
    <source>
        <dbReference type="Proteomes" id="UP000321363"/>
    </source>
</evidence>
<keyword evidence="3" id="KW-1185">Reference proteome</keyword>
<evidence type="ECO:0000313" key="2">
    <source>
        <dbReference type="EMBL" id="TXC92828.1"/>
    </source>
</evidence>
<keyword evidence="1" id="KW-0472">Membrane</keyword>
<dbReference type="Proteomes" id="UP000321363">
    <property type="component" value="Unassembled WGS sequence"/>
</dbReference>
<keyword evidence="1" id="KW-0812">Transmembrane</keyword>
<feature type="transmembrane region" description="Helical" evidence="1">
    <location>
        <begin position="65"/>
        <end position="84"/>
    </location>
</feature>
<evidence type="ECO:0008006" key="4">
    <source>
        <dbReference type="Google" id="ProtNLM"/>
    </source>
</evidence>
<keyword evidence="1" id="KW-1133">Transmembrane helix</keyword>
<dbReference type="RefSeq" id="WP_146945689.1">
    <property type="nucleotide sequence ID" value="NZ_VOQF01000001.1"/>
</dbReference>
<name>A0A5C6W8R8_9BACI</name>
<accession>A0A5C6W8R8</accession>
<proteinExistence type="predicted"/>
<protein>
    <recommendedName>
        <fullName evidence="4">DUF3784 domain-containing protein</fullName>
    </recommendedName>
</protein>
<gene>
    <name evidence="2" type="ORF">FS935_01115</name>
</gene>